<name>A0ABW6TLG0_9NOCA</name>
<keyword evidence="3" id="KW-1185">Reference proteome</keyword>
<sequence>MKLFVDDERSAPEGWTLIKTSLETIALMHLLRERGETLEALSLDHDLGGDDTTRPIMLWMCQHDWWPAALSVHTANPVGRDFLQGMADRYGPDTMVKTWPKTR</sequence>
<protein>
    <submittedName>
        <fullName evidence="2">Cyclic-phosphate processing receiver domain-containing protein</fullName>
    </submittedName>
</protein>
<evidence type="ECO:0000259" key="1">
    <source>
        <dbReference type="Pfam" id="PF20274"/>
    </source>
</evidence>
<evidence type="ECO:0000313" key="3">
    <source>
        <dbReference type="Proteomes" id="UP001602089"/>
    </source>
</evidence>
<dbReference type="Proteomes" id="UP001602089">
    <property type="component" value="Unassembled WGS sequence"/>
</dbReference>
<gene>
    <name evidence="2" type="ORF">ACFYY5_29410</name>
</gene>
<proteinExistence type="predicted"/>
<organism evidence="2 3">
    <name type="scientific">Nocardia elegans</name>
    <dbReference type="NCBI Taxonomy" id="300029"/>
    <lineage>
        <taxon>Bacteria</taxon>
        <taxon>Bacillati</taxon>
        <taxon>Actinomycetota</taxon>
        <taxon>Actinomycetes</taxon>
        <taxon>Mycobacteriales</taxon>
        <taxon>Nocardiaceae</taxon>
        <taxon>Nocardia</taxon>
    </lineage>
</organism>
<accession>A0ABW6TLG0</accession>
<dbReference type="InterPro" id="IPR046909">
    <property type="entry name" value="cREC_REC"/>
</dbReference>
<dbReference type="Pfam" id="PF20274">
    <property type="entry name" value="cREC_REC"/>
    <property type="match status" value="1"/>
</dbReference>
<evidence type="ECO:0000313" key="2">
    <source>
        <dbReference type="EMBL" id="MFF4026976.1"/>
    </source>
</evidence>
<dbReference type="EMBL" id="JBIATK010000012">
    <property type="protein sequence ID" value="MFF4026976.1"/>
    <property type="molecule type" value="Genomic_DNA"/>
</dbReference>
<comment type="caution">
    <text evidence="2">The sequence shown here is derived from an EMBL/GenBank/DDBJ whole genome shotgun (WGS) entry which is preliminary data.</text>
</comment>
<dbReference type="RefSeq" id="WP_387132067.1">
    <property type="nucleotide sequence ID" value="NZ_JBIATK010000012.1"/>
</dbReference>
<reference evidence="2 3" key="1">
    <citation type="submission" date="2024-10" db="EMBL/GenBank/DDBJ databases">
        <title>The Natural Products Discovery Center: Release of the First 8490 Sequenced Strains for Exploring Actinobacteria Biosynthetic Diversity.</title>
        <authorList>
            <person name="Kalkreuter E."/>
            <person name="Kautsar S.A."/>
            <person name="Yang D."/>
            <person name="Bader C.D."/>
            <person name="Teijaro C.N."/>
            <person name="Fluegel L."/>
            <person name="Davis C.M."/>
            <person name="Simpson J.R."/>
            <person name="Lauterbach L."/>
            <person name="Steele A.D."/>
            <person name="Gui C."/>
            <person name="Meng S."/>
            <person name="Li G."/>
            <person name="Viehrig K."/>
            <person name="Ye F."/>
            <person name="Su P."/>
            <person name="Kiefer A.F."/>
            <person name="Nichols A."/>
            <person name="Cepeda A.J."/>
            <person name="Yan W."/>
            <person name="Fan B."/>
            <person name="Jiang Y."/>
            <person name="Adhikari A."/>
            <person name="Zheng C.-J."/>
            <person name="Schuster L."/>
            <person name="Cowan T.M."/>
            <person name="Smanski M.J."/>
            <person name="Chevrette M.G."/>
            <person name="De Carvalho L.P.S."/>
            <person name="Shen B."/>
        </authorList>
    </citation>
    <scope>NUCLEOTIDE SEQUENCE [LARGE SCALE GENOMIC DNA]</scope>
    <source>
        <strain evidence="2 3">NPDC001867</strain>
    </source>
</reference>
<feature type="domain" description="Cyclic-phosphate processing Receiver" evidence="1">
    <location>
        <begin position="1"/>
        <end position="87"/>
    </location>
</feature>